<sequence length="89" mass="10130">MNVTIFGGDNIERINCSLCERGYCVIKHVSGRKNNHKGMEIPKNSDVVIVFTDYINHCLCSKIKKEAQKLGVRTIFSKRSWACLQQLIS</sequence>
<name>G8LYC8_ACECE</name>
<dbReference type="eggNOG" id="COG4378">
    <property type="taxonomic scope" value="Bacteria"/>
</dbReference>
<evidence type="ECO:0000256" key="1">
    <source>
        <dbReference type="ARBA" id="ARBA00007189"/>
    </source>
</evidence>
<accession>G8LYC8</accession>
<comment type="similarity">
    <text evidence="1">Belongs to the UPF0751 family.</text>
</comment>
<protein>
    <recommendedName>
        <fullName evidence="4">Dihydroorotate dehydrogenase</fullName>
    </recommendedName>
</protein>
<keyword evidence="3" id="KW-1185">Reference proteome</keyword>
<evidence type="ECO:0008006" key="4">
    <source>
        <dbReference type="Google" id="ProtNLM"/>
    </source>
</evidence>
<evidence type="ECO:0000313" key="2">
    <source>
        <dbReference type="EMBL" id="AEV68897.1"/>
    </source>
</evidence>
<dbReference type="Pfam" id="PF10087">
    <property type="entry name" value="DUF2325"/>
    <property type="match status" value="1"/>
</dbReference>
<reference evidence="3" key="1">
    <citation type="submission" date="2011-12" db="EMBL/GenBank/DDBJ databases">
        <title>Complete sequence of Clostridium clariflavum DSM 19732.</title>
        <authorList>
            <consortium name="US DOE Joint Genome Institute"/>
            <person name="Lucas S."/>
            <person name="Han J."/>
            <person name="Lapidus A."/>
            <person name="Cheng J.-F."/>
            <person name="Goodwin L."/>
            <person name="Pitluck S."/>
            <person name="Peters L."/>
            <person name="Teshima H."/>
            <person name="Detter J.C."/>
            <person name="Han C."/>
            <person name="Tapia R."/>
            <person name="Land M."/>
            <person name="Hauser L."/>
            <person name="Kyrpides N."/>
            <person name="Ivanova N."/>
            <person name="Pagani I."/>
            <person name="Kitzmiller T."/>
            <person name="Lynd L."/>
            <person name="Izquierdo J."/>
            <person name="Woyke T."/>
        </authorList>
    </citation>
    <scope>NUCLEOTIDE SEQUENCE [LARGE SCALE GENOMIC DNA]</scope>
    <source>
        <strain evidence="3">DSM 19732 / NBRC 101661 / EBR45</strain>
    </source>
</reference>
<evidence type="ECO:0000313" key="3">
    <source>
        <dbReference type="Proteomes" id="UP000005435"/>
    </source>
</evidence>
<proteinExistence type="inferred from homology"/>
<gene>
    <name evidence="2" type="ordered locus">Clocl_2310</name>
</gene>
<dbReference type="InterPro" id="IPR016772">
    <property type="entry name" value="UCP020408"/>
</dbReference>
<organism evidence="2 3">
    <name type="scientific">Acetivibrio clariflavus (strain DSM 19732 / NBRC 101661 / EBR45)</name>
    <name type="common">Clostridium clariflavum</name>
    <dbReference type="NCBI Taxonomy" id="720554"/>
    <lineage>
        <taxon>Bacteria</taxon>
        <taxon>Bacillati</taxon>
        <taxon>Bacillota</taxon>
        <taxon>Clostridia</taxon>
        <taxon>Eubacteriales</taxon>
        <taxon>Oscillospiraceae</taxon>
        <taxon>Acetivibrio</taxon>
    </lineage>
</organism>
<dbReference type="Proteomes" id="UP000005435">
    <property type="component" value="Chromosome"/>
</dbReference>
<reference evidence="2 3" key="2">
    <citation type="journal article" date="2012" name="Stand. Genomic Sci.">
        <title>Complete Genome Sequence of Clostridium clariflavum DSM 19732.</title>
        <authorList>
            <person name="Izquierdo J.A."/>
            <person name="Goodwin L."/>
            <person name="Davenport K.W."/>
            <person name="Teshima H."/>
            <person name="Bruce D."/>
            <person name="Detter C."/>
            <person name="Tapia R."/>
            <person name="Han S."/>
            <person name="Land M."/>
            <person name="Hauser L."/>
            <person name="Jeffries C.D."/>
            <person name="Han J."/>
            <person name="Pitluck S."/>
            <person name="Nolan M."/>
            <person name="Chen A."/>
            <person name="Huntemann M."/>
            <person name="Mavromatis K."/>
            <person name="Mikhailova N."/>
            <person name="Liolios K."/>
            <person name="Woyke T."/>
            <person name="Lynd L.R."/>
        </authorList>
    </citation>
    <scope>NUCLEOTIDE SEQUENCE [LARGE SCALE GENOMIC DNA]</scope>
    <source>
        <strain evidence="3">DSM 19732 / NBRC 101661 / EBR45</strain>
    </source>
</reference>
<dbReference type="AlphaFoldDB" id="G8LYC8"/>
<dbReference type="KEGG" id="ccl:Clocl_2310"/>
<dbReference type="EMBL" id="CP003065">
    <property type="protein sequence ID" value="AEV68897.1"/>
    <property type="molecule type" value="Genomic_DNA"/>
</dbReference>
<dbReference type="OrthoDB" id="5324142at2"/>
<dbReference type="RefSeq" id="WP_014255476.1">
    <property type="nucleotide sequence ID" value="NC_016627.1"/>
</dbReference>
<dbReference type="HOGENOM" id="CLU_151785_1_0_9"/>